<reference evidence="8 9" key="1">
    <citation type="submission" date="2024-07" db="EMBL/GenBank/DDBJ databases">
        <title>Section-level genome sequencing and comparative genomics of Aspergillus sections Usti and Cavernicolus.</title>
        <authorList>
            <consortium name="Lawrence Berkeley National Laboratory"/>
            <person name="Nybo J.L."/>
            <person name="Vesth T.C."/>
            <person name="Theobald S."/>
            <person name="Frisvad J.C."/>
            <person name="Larsen T.O."/>
            <person name="Kjaerboelling I."/>
            <person name="Rothschild-Mancinelli K."/>
            <person name="Lyhne E.K."/>
            <person name="Kogle M.E."/>
            <person name="Barry K."/>
            <person name="Clum A."/>
            <person name="Na H."/>
            <person name="Ledsgaard L."/>
            <person name="Lin J."/>
            <person name="Lipzen A."/>
            <person name="Kuo A."/>
            <person name="Riley R."/>
            <person name="Mondo S."/>
            <person name="LaButti K."/>
            <person name="Haridas S."/>
            <person name="Pangalinan J."/>
            <person name="Salamov A.A."/>
            <person name="Simmons B.A."/>
            <person name="Magnuson J.K."/>
            <person name="Chen J."/>
            <person name="Drula E."/>
            <person name="Henrissat B."/>
            <person name="Wiebenga A."/>
            <person name="Lubbers R.J."/>
            <person name="Gomes A.C."/>
            <person name="Makela M.R."/>
            <person name="Stajich J."/>
            <person name="Grigoriev I.V."/>
            <person name="Mortensen U.H."/>
            <person name="De vries R.P."/>
            <person name="Baker S.E."/>
            <person name="Andersen M.R."/>
        </authorList>
    </citation>
    <scope>NUCLEOTIDE SEQUENCE [LARGE SCALE GENOMIC DNA]</scope>
    <source>
        <strain evidence="8 9">CBS 600.67</strain>
    </source>
</reference>
<proteinExistence type="inferred from homology"/>
<protein>
    <submittedName>
        <fullName evidence="8">General substrate transporter</fullName>
    </submittedName>
</protein>
<dbReference type="InterPro" id="IPR005828">
    <property type="entry name" value="MFS_sugar_transport-like"/>
</dbReference>
<feature type="transmembrane region" description="Helical" evidence="6">
    <location>
        <begin position="196"/>
        <end position="216"/>
    </location>
</feature>
<dbReference type="PANTHER" id="PTHR48022:SF3">
    <property type="entry name" value="HEXOSE TRANSPORTER PROTEIN (AFU_ORTHOLOGUE AFUA_8G04480)-RELATED"/>
    <property type="match status" value="1"/>
</dbReference>
<evidence type="ECO:0000256" key="4">
    <source>
        <dbReference type="ARBA" id="ARBA00022989"/>
    </source>
</evidence>
<comment type="caution">
    <text evidence="8">The sequence shown here is derived from an EMBL/GenBank/DDBJ whole genome shotgun (WGS) entry which is preliminary data.</text>
</comment>
<evidence type="ECO:0000256" key="3">
    <source>
        <dbReference type="ARBA" id="ARBA00022692"/>
    </source>
</evidence>
<feature type="transmembrane region" description="Helical" evidence="6">
    <location>
        <begin position="130"/>
        <end position="152"/>
    </location>
</feature>
<feature type="transmembrane region" description="Helical" evidence="6">
    <location>
        <begin position="286"/>
        <end position="312"/>
    </location>
</feature>
<comment type="similarity">
    <text evidence="2">Belongs to the major facilitator superfamily. Sugar transporter (TC 2.A.1.1) family.</text>
</comment>
<feature type="transmembrane region" description="Helical" evidence="6">
    <location>
        <begin position="70"/>
        <end position="94"/>
    </location>
</feature>
<organism evidence="8 9">
    <name type="scientific">Aspergillus cavernicola</name>
    <dbReference type="NCBI Taxonomy" id="176166"/>
    <lineage>
        <taxon>Eukaryota</taxon>
        <taxon>Fungi</taxon>
        <taxon>Dikarya</taxon>
        <taxon>Ascomycota</taxon>
        <taxon>Pezizomycotina</taxon>
        <taxon>Eurotiomycetes</taxon>
        <taxon>Eurotiomycetidae</taxon>
        <taxon>Eurotiales</taxon>
        <taxon>Aspergillaceae</taxon>
        <taxon>Aspergillus</taxon>
        <taxon>Aspergillus subgen. Nidulantes</taxon>
    </lineage>
</organism>
<feature type="transmembrane region" description="Helical" evidence="6">
    <location>
        <begin position="422"/>
        <end position="440"/>
    </location>
</feature>
<dbReference type="PROSITE" id="PS00217">
    <property type="entry name" value="SUGAR_TRANSPORT_2"/>
    <property type="match status" value="1"/>
</dbReference>
<name>A0ABR4HTB2_9EURO</name>
<accession>A0ABR4HTB2</accession>
<feature type="domain" description="Major facilitator superfamily (MFS) profile" evidence="7">
    <location>
        <begin position="37"/>
        <end position="475"/>
    </location>
</feature>
<evidence type="ECO:0000313" key="8">
    <source>
        <dbReference type="EMBL" id="KAL2818719.1"/>
    </source>
</evidence>
<evidence type="ECO:0000259" key="7">
    <source>
        <dbReference type="PROSITE" id="PS50850"/>
    </source>
</evidence>
<feature type="transmembrane region" description="Helical" evidence="6">
    <location>
        <begin position="106"/>
        <end position="124"/>
    </location>
</feature>
<keyword evidence="9" id="KW-1185">Reference proteome</keyword>
<gene>
    <name evidence="8" type="ORF">BDW59DRAFT_165381</name>
</gene>
<feature type="transmembrane region" description="Helical" evidence="6">
    <location>
        <begin position="382"/>
        <end position="401"/>
    </location>
</feature>
<dbReference type="SUPFAM" id="SSF103473">
    <property type="entry name" value="MFS general substrate transporter"/>
    <property type="match status" value="1"/>
</dbReference>
<dbReference type="Gene3D" id="1.20.1250.20">
    <property type="entry name" value="MFS general substrate transporter like domains"/>
    <property type="match status" value="1"/>
</dbReference>
<feature type="transmembrane region" description="Helical" evidence="6">
    <location>
        <begin position="352"/>
        <end position="376"/>
    </location>
</feature>
<evidence type="ECO:0000313" key="9">
    <source>
        <dbReference type="Proteomes" id="UP001610335"/>
    </source>
</evidence>
<dbReference type="InterPro" id="IPR005829">
    <property type="entry name" value="Sugar_transporter_CS"/>
</dbReference>
<sequence length="514" mass="56463">MADVGETQSNPQDVGIHYQVPHVSVWKGRHLWKASFCIIGLTLFSSANGYDGSLLNGLQALDTWQSFMNYPTGAWLGFINAIYWVGTFVGTLIAAWVSNKFGRRGGIWLGIGFLSVGTALQAAAPSDSAFIVARLIVGMSSGFLNNAAPLLLNEIAYPTHRPVANALFMCGYYLGALIAAWVTFGTRVLDSSWAWRIPSITQMVCAVLALPAMFLVPESPRWLVSANRLPEARAALADLHASGDTNSPVVNHQMIDIQNTLEMEEEHAKATGYSEMIATPGNRHRLFITISVGFYAQWVGNVVVSYYLALVLNGVGITKTRDQLLISGCLQIWNLIFATIGATLVEKAGRRVLFLLSGAIMLVSYITIAGLSGGFYTTHTKSIGTAVVPFLFIYFAGYDIALTPLLTAYPCEVWPFRLRSRGLSVAWISVVFGNMFNTFVNPIALDAIGWKYYFVFVAVLIAYVFTVYFFYPETRGYCLEEMAVIFDKDAAEAHISMRDTGDKNGSSDEQVERV</sequence>
<evidence type="ECO:0000256" key="1">
    <source>
        <dbReference type="ARBA" id="ARBA00004141"/>
    </source>
</evidence>
<dbReference type="InterPro" id="IPR036259">
    <property type="entry name" value="MFS_trans_sf"/>
</dbReference>
<keyword evidence="4 6" id="KW-1133">Transmembrane helix</keyword>
<dbReference type="Proteomes" id="UP001610335">
    <property type="component" value="Unassembled WGS sequence"/>
</dbReference>
<feature type="transmembrane region" description="Helical" evidence="6">
    <location>
        <begin position="452"/>
        <end position="471"/>
    </location>
</feature>
<evidence type="ECO:0000256" key="5">
    <source>
        <dbReference type="ARBA" id="ARBA00023136"/>
    </source>
</evidence>
<dbReference type="InterPro" id="IPR020846">
    <property type="entry name" value="MFS_dom"/>
</dbReference>
<dbReference type="PANTHER" id="PTHR48022">
    <property type="entry name" value="PLASTIDIC GLUCOSE TRANSPORTER 4"/>
    <property type="match status" value="1"/>
</dbReference>
<feature type="transmembrane region" description="Helical" evidence="6">
    <location>
        <begin position="324"/>
        <end position="345"/>
    </location>
</feature>
<dbReference type="InterPro" id="IPR050360">
    <property type="entry name" value="MFS_Sugar_Transporters"/>
</dbReference>
<dbReference type="Pfam" id="PF00083">
    <property type="entry name" value="Sugar_tr"/>
    <property type="match status" value="1"/>
</dbReference>
<keyword evidence="3 6" id="KW-0812">Transmembrane</keyword>
<dbReference type="PROSITE" id="PS50850">
    <property type="entry name" value="MFS"/>
    <property type="match status" value="1"/>
</dbReference>
<feature type="transmembrane region" description="Helical" evidence="6">
    <location>
        <begin position="164"/>
        <end position="184"/>
    </location>
</feature>
<dbReference type="PROSITE" id="PS00216">
    <property type="entry name" value="SUGAR_TRANSPORT_1"/>
    <property type="match status" value="1"/>
</dbReference>
<comment type="subcellular location">
    <subcellularLocation>
        <location evidence="1">Membrane</location>
        <topology evidence="1">Multi-pass membrane protein</topology>
    </subcellularLocation>
</comment>
<keyword evidence="5 6" id="KW-0472">Membrane</keyword>
<dbReference type="EMBL" id="JBFXLS010000082">
    <property type="protein sequence ID" value="KAL2818719.1"/>
    <property type="molecule type" value="Genomic_DNA"/>
</dbReference>
<evidence type="ECO:0000256" key="2">
    <source>
        <dbReference type="ARBA" id="ARBA00010992"/>
    </source>
</evidence>
<evidence type="ECO:0000256" key="6">
    <source>
        <dbReference type="SAM" id="Phobius"/>
    </source>
</evidence>